<dbReference type="RefSeq" id="WP_025815268.1">
    <property type="nucleotide sequence ID" value="NZ_BAIZ01000002.1"/>
</dbReference>
<dbReference type="Pfam" id="PF10609">
    <property type="entry name" value="ParA"/>
    <property type="match status" value="1"/>
</dbReference>
<protein>
    <recommendedName>
        <fullName evidence="6">Iron-sulfur cluster carrier protein</fullName>
    </recommendedName>
</protein>
<dbReference type="GO" id="GO:0046872">
    <property type="term" value="F:metal ion binding"/>
    <property type="evidence" value="ECO:0007669"/>
    <property type="project" value="UniProtKB-KW"/>
</dbReference>
<evidence type="ECO:0000313" key="7">
    <source>
        <dbReference type="EMBL" id="PXX24163.1"/>
    </source>
</evidence>
<keyword evidence="8" id="KW-1185">Reference proteome</keyword>
<comment type="subunit">
    <text evidence="6">Homodimer.</text>
</comment>
<gene>
    <name evidence="7" type="ORF">EJ73_00405</name>
</gene>
<sequence length="367" mass="39843">MTLYPKLITDALATVMYAGTKKNIIESGMLADDVRIDGMKVTITLLFPKETDPFLKSTLKAAESAIHYHVSKDVEVEIKTEFASKPRPEVGKLLPQVKNIVAVSSGKGGVGKSTVSANLAIALARLGYKVGLLDADIFGPSMPKMFNVENARPYASKVDGRDLIEPVEQYGVKLLSIGFFVNAETATLWRGSMASNALKQLIADTNWGELDYFILDTPPGTSDIHLTLLQTLAITGAVIVSTPQNVALADARKGIDMYRNEKVNVPILGLVENMAWFTPAELPENKYYIFGKDGVKQLAEEMQTPLLAQIPLVQSICENGDKGTPAAMNADTMTGQAFINLAQAVVTVTNRRNKEQSPTKIVEIKKG</sequence>
<evidence type="ECO:0000256" key="5">
    <source>
        <dbReference type="ARBA" id="ARBA00023014"/>
    </source>
</evidence>
<keyword evidence="1 6" id="KW-0479">Metal-binding</keyword>
<accession>A0A318I0I8</accession>
<dbReference type="OrthoDB" id="9809679at2"/>
<keyword evidence="3 6" id="KW-0067">ATP-binding</keyword>
<dbReference type="PANTHER" id="PTHR42961:SF2">
    <property type="entry name" value="IRON-SULFUR PROTEIN NUBPL"/>
    <property type="match status" value="1"/>
</dbReference>
<feature type="binding site" evidence="6">
    <location>
        <begin position="106"/>
        <end position="113"/>
    </location>
    <ligand>
        <name>ATP</name>
        <dbReference type="ChEBI" id="CHEBI:30616"/>
    </ligand>
</feature>
<dbReference type="InterPro" id="IPR033756">
    <property type="entry name" value="YlxH/NBP35"/>
</dbReference>
<dbReference type="GO" id="GO:0005524">
    <property type="term" value="F:ATP binding"/>
    <property type="evidence" value="ECO:0007669"/>
    <property type="project" value="UniProtKB-UniRule"/>
</dbReference>
<evidence type="ECO:0000256" key="2">
    <source>
        <dbReference type="ARBA" id="ARBA00022741"/>
    </source>
</evidence>
<dbReference type="Gene3D" id="3.40.50.300">
    <property type="entry name" value="P-loop containing nucleotide triphosphate hydrolases"/>
    <property type="match status" value="1"/>
</dbReference>
<evidence type="ECO:0000256" key="1">
    <source>
        <dbReference type="ARBA" id="ARBA00022723"/>
    </source>
</evidence>
<reference evidence="7 8" key="1">
    <citation type="submission" date="2018-05" db="EMBL/GenBank/DDBJ databases">
        <title>Genomic Encyclopedia of Type Strains, Phase I: the one thousand microbial genomes (KMG-I) project.</title>
        <authorList>
            <person name="Kyrpides N."/>
        </authorList>
    </citation>
    <scope>NUCLEOTIDE SEQUENCE [LARGE SCALE GENOMIC DNA]</scope>
    <source>
        <strain evidence="7 8">DSM 15611</strain>
    </source>
</reference>
<evidence type="ECO:0000256" key="4">
    <source>
        <dbReference type="ARBA" id="ARBA00023004"/>
    </source>
</evidence>
<name>A0A318I0I8_9BACT</name>
<dbReference type="EMBL" id="QJJX01000003">
    <property type="protein sequence ID" value="PXX24163.1"/>
    <property type="molecule type" value="Genomic_DNA"/>
</dbReference>
<dbReference type="InterPro" id="IPR019591">
    <property type="entry name" value="Mrp/NBP35_ATP-bd"/>
</dbReference>
<dbReference type="STRING" id="1122991.GCA_000613445_03132"/>
<keyword evidence="2 6" id="KW-0547">Nucleotide-binding</keyword>
<evidence type="ECO:0000256" key="3">
    <source>
        <dbReference type="ARBA" id="ARBA00022840"/>
    </source>
</evidence>
<dbReference type="GO" id="GO:0051539">
    <property type="term" value="F:4 iron, 4 sulfur cluster binding"/>
    <property type="evidence" value="ECO:0007669"/>
    <property type="project" value="TreeGrafter"/>
</dbReference>
<dbReference type="GO" id="GO:0016887">
    <property type="term" value="F:ATP hydrolysis activity"/>
    <property type="evidence" value="ECO:0007669"/>
    <property type="project" value="UniProtKB-UniRule"/>
</dbReference>
<evidence type="ECO:0000256" key="6">
    <source>
        <dbReference type="HAMAP-Rule" id="MF_02040"/>
    </source>
</evidence>
<comment type="similarity">
    <text evidence="6">Belongs to the Mrp/NBP35 ATP-binding proteins family.</text>
</comment>
<dbReference type="InterPro" id="IPR027417">
    <property type="entry name" value="P-loop_NTPase"/>
</dbReference>
<dbReference type="FunFam" id="3.40.50.300:FF:001119">
    <property type="entry name" value="Iron-sulfur cluster carrier protein"/>
    <property type="match status" value="1"/>
</dbReference>
<dbReference type="SUPFAM" id="SSF117916">
    <property type="entry name" value="Fe-S cluster assembly (FSCA) domain-like"/>
    <property type="match status" value="1"/>
</dbReference>
<comment type="function">
    <text evidence="6">Binds and transfers iron-sulfur (Fe-S) clusters to target apoproteins. Can hydrolyze ATP.</text>
</comment>
<dbReference type="InterPro" id="IPR034904">
    <property type="entry name" value="FSCA_dom_sf"/>
</dbReference>
<dbReference type="GO" id="GO:0140663">
    <property type="term" value="F:ATP-dependent FeS chaperone activity"/>
    <property type="evidence" value="ECO:0007669"/>
    <property type="project" value="InterPro"/>
</dbReference>
<evidence type="ECO:0000313" key="8">
    <source>
        <dbReference type="Proteomes" id="UP000248314"/>
    </source>
</evidence>
<dbReference type="SUPFAM" id="SSF52540">
    <property type="entry name" value="P-loop containing nucleoside triphosphate hydrolases"/>
    <property type="match status" value="1"/>
</dbReference>
<dbReference type="CDD" id="cd02037">
    <property type="entry name" value="Mrp_NBP35"/>
    <property type="match status" value="1"/>
</dbReference>
<dbReference type="PANTHER" id="PTHR42961">
    <property type="entry name" value="IRON-SULFUR PROTEIN NUBPL"/>
    <property type="match status" value="1"/>
</dbReference>
<comment type="caution">
    <text evidence="7">The sequence shown here is derived from an EMBL/GenBank/DDBJ whole genome shotgun (WGS) entry which is preliminary data.</text>
</comment>
<organism evidence="7 8">
    <name type="scientific">Hoylesella shahii DSM 15611 = JCM 12083</name>
    <dbReference type="NCBI Taxonomy" id="1122991"/>
    <lineage>
        <taxon>Bacteria</taxon>
        <taxon>Pseudomonadati</taxon>
        <taxon>Bacteroidota</taxon>
        <taxon>Bacteroidia</taxon>
        <taxon>Bacteroidales</taxon>
        <taxon>Prevotellaceae</taxon>
        <taxon>Hoylesella</taxon>
    </lineage>
</organism>
<dbReference type="Proteomes" id="UP000248314">
    <property type="component" value="Unassembled WGS sequence"/>
</dbReference>
<keyword evidence="4 6" id="KW-0408">Iron</keyword>
<keyword evidence="5 6" id="KW-0411">Iron-sulfur</keyword>
<keyword evidence="6" id="KW-0378">Hydrolase</keyword>
<dbReference type="HAMAP" id="MF_02040">
    <property type="entry name" value="Mrp_NBP35"/>
    <property type="match status" value="1"/>
</dbReference>
<dbReference type="GO" id="GO:0016226">
    <property type="term" value="P:iron-sulfur cluster assembly"/>
    <property type="evidence" value="ECO:0007669"/>
    <property type="project" value="InterPro"/>
</dbReference>
<proteinExistence type="inferred from homology"/>
<dbReference type="InterPro" id="IPR044304">
    <property type="entry name" value="NUBPL-like"/>
</dbReference>
<dbReference type="AlphaFoldDB" id="A0A318I0I8"/>